<evidence type="ECO:0000313" key="3">
    <source>
        <dbReference type="Proteomes" id="UP000827892"/>
    </source>
</evidence>
<dbReference type="EMBL" id="CP090896">
    <property type="protein sequence ID" value="ULT80233.1"/>
    <property type="molecule type" value="Genomic_DNA"/>
</dbReference>
<organism evidence="2 3">
    <name type="scientific">Caenorhabditis briggsae</name>
    <dbReference type="NCBI Taxonomy" id="6238"/>
    <lineage>
        <taxon>Eukaryota</taxon>
        <taxon>Metazoa</taxon>
        <taxon>Ecdysozoa</taxon>
        <taxon>Nematoda</taxon>
        <taxon>Chromadorea</taxon>
        <taxon>Rhabditida</taxon>
        <taxon>Rhabditina</taxon>
        <taxon>Rhabditomorpha</taxon>
        <taxon>Rhabditoidea</taxon>
        <taxon>Rhabditidae</taxon>
        <taxon>Peloderinae</taxon>
        <taxon>Caenorhabditis</taxon>
    </lineage>
</organism>
<proteinExistence type="predicted"/>
<gene>
    <name evidence="2" type="ORF">L3Y34_010661</name>
</gene>
<feature type="region of interest" description="Disordered" evidence="1">
    <location>
        <begin position="419"/>
        <end position="459"/>
    </location>
</feature>
<evidence type="ECO:0000313" key="2">
    <source>
        <dbReference type="EMBL" id="ULT80233.1"/>
    </source>
</evidence>
<feature type="compositionally biased region" description="Basic and acidic residues" evidence="1">
    <location>
        <begin position="75"/>
        <end position="98"/>
    </location>
</feature>
<reference evidence="2 3" key="1">
    <citation type="submission" date="2022-05" db="EMBL/GenBank/DDBJ databases">
        <title>Chromosome-level reference genomes for two strains of Caenorhabditis briggsae: an improved platform for comparative genomics.</title>
        <authorList>
            <person name="Stevens L."/>
            <person name="Andersen E.C."/>
        </authorList>
    </citation>
    <scope>NUCLEOTIDE SEQUENCE [LARGE SCALE GENOMIC DNA]</scope>
    <source>
        <strain evidence="2">QX1410_ONT</strain>
        <tissue evidence="2">Whole-organism</tissue>
    </source>
</reference>
<feature type="compositionally biased region" description="Polar residues" evidence="1">
    <location>
        <begin position="447"/>
        <end position="459"/>
    </location>
</feature>
<protein>
    <submittedName>
        <fullName evidence="2">Uncharacterized protein</fullName>
    </submittedName>
</protein>
<sequence length="518" mass="59492">MISQVELSEMAVDRRERSGSANSDASMSPELESEPLNYSSLMTLEALKRAAGNLDISAFDRTRLFHPRKHRSCHKRAEPVSEELRKLESSKNSREYTKRNRDEISQCRVLFNKIHALHCRYCEVVNGLRSESVQRNVFAAVADFERIISNYLNFGTDMRQKLNIPIAEVFLVDYRKKAEEVVLFEHRPNTPNHHKEKLVELKEQYAKLTNDKDSLNSSKDKTNYASSKSRLNQRIMREKLKSDCWDCWKDINTMMVQGDKLQELCIQLKEDIWTNILGIYSNLLELSKQRPVGSDKQQIDRIIEYFAPFSRKKSEMLIKLVPPEVEIIEDEAPQCLVPESKPDRASPVPRPQSMDMSQALRPEHLAELMIHDRLITDNQAVSQALSSPVFTLALPTRPATVEKKEANGQMNTESFYQLLNAPTGKNPTKKVKFNEDSDREDEEPQVEQKQNPLSNNLMTIPTIPGPIPLAGELNTMLPLPYLYPLQPAPQFQASPAFLQAMQQQRTMAAFLNYAFRQK</sequence>
<evidence type="ECO:0000256" key="1">
    <source>
        <dbReference type="SAM" id="MobiDB-lite"/>
    </source>
</evidence>
<dbReference type="AlphaFoldDB" id="A0AAE8ZP56"/>
<accession>A0AAE8ZP56</accession>
<feature type="region of interest" description="Disordered" evidence="1">
    <location>
        <begin position="1"/>
        <end position="32"/>
    </location>
</feature>
<name>A0AAE8ZP56_CAEBR</name>
<dbReference type="Proteomes" id="UP000827892">
    <property type="component" value="Chromosome X"/>
</dbReference>
<feature type="region of interest" description="Disordered" evidence="1">
    <location>
        <begin position="70"/>
        <end position="98"/>
    </location>
</feature>